<dbReference type="Proteomes" id="UP001569151">
    <property type="component" value="Unassembled WGS sequence"/>
</dbReference>
<dbReference type="RefSeq" id="WP_371720548.1">
    <property type="nucleotide sequence ID" value="NZ_JBGOOF010000068.1"/>
</dbReference>
<evidence type="ECO:0008006" key="4">
    <source>
        <dbReference type="Google" id="ProtNLM"/>
    </source>
</evidence>
<comment type="caution">
    <text evidence="2">The sequence shown here is derived from an EMBL/GenBank/DDBJ whole genome shotgun (WGS) entry which is preliminary data.</text>
</comment>
<sequence>MGLFDSLFGRSSSPSNSSGAIEGGRNKKDGGHDHRTNTGNDRTPSQKEGDAKRRKD</sequence>
<feature type="compositionally biased region" description="Basic and acidic residues" evidence="1">
    <location>
        <begin position="24"/>
        <end position="36"/>
    </location>
</feature>
<dbReference type="EMBL" id="JBGOOS010000075">
    <property type="protein sequence ID" value="MEZ8211762.1"/>
    <property type="molecule type" value="Genomic_DNA"/>
</dbReference>
<organism evidence="2 3">
    <name type="scientific">Vibrio bivalvicida</name>
    <dbReference type="NCBI Taxonomy" id="1276888"/>
    <lineage>
        <taxon>Bacteria</taxon>
        <taxon>Pseudomonadati</taxon>
        <taxon>Pseudomonadota</taxon>
        <taxon>Gammaproteobacteria</taxon>
        <taxon>Vibrionales</taxon>
        <taxon>Vibrionaceae</taxon>
        <taxon>Vibrio</taxon>
        <taxon>Vibrio oreintalis group</taxon>
    </lineage>
</organism>
<gene>
    <name evidence="2" type="ORF">ACED39_23705</name>
</gene>
<name>A0ABV4MQA6_9VIBR</name>
<keyword evidence="3" id="KW-1185">Reference proteome</keyword>
<feature type="compositionally biased region" description="Basic and acidic residues" evidence="1">
    <location>
        <begin position="44"/>
        <end position="56"/>
    </location>
</feature>
<proteinExistence type="predicted"/>
<reference evidence="2 3" key="1">
    <citation type="submission" date="2024-06" db="EMBL/GenBank/DDBJ databases">
        <authorList>
            <person name="Steensen K."/>
            <person name="Seneca J."/>
            <person name="Bartlau N."/>
            <person name="Yu A.X."/>
            <person name="Polz M.F."/>
        </authorList>
    </citation>
    <scope>NUCLEOTIDE SEQUENCE [LARGE SCALE GENOMIC DNA]</scope>
    <source>
        <strain evidence="2 3">1F146</strain>
    </source>
</reference>
<feature type="region of interest" description="Disordered" evidence="1">
    <location>
        <begin position="1"/>
        <end position="56"/>
    </location>
</feature>
<evidence type="ECO:0000313" key="3">
    <source>
        <dbReference type="Proteomes" id="UP001569151"/>
    </source>
</evidence>
<evidence type="ECO:0000313" key="2">
    <source>
        <dbReference type="EMBL" id="MEZ8211762.1"/>
    </source>
</evidence>
<protein>
    <recommendedName>
        <fullName evidence="4">Stress-induced protein</fullName>
    </recommendedName>
</protein>
<evidence type="ECO:0000256" key="1">
    <source>
        <dbReference type="SAM" id="MobiDB-lite"/>
    </source>
</evidence>
<accession>A0ABV4MQA6</accession>